<sequence length="1024" mass="113286">MRVDEPEADAHQALSVPRFRALPSRACQRRRAQQRRQRLAIMQIIFGGEIWLLEISNEAKRRCSCQLASNFDPDEYANAILSGEPLQAHTSSNSAKLAKVASTSSTFSEPAREDISVAISKLNVGLDDVSKQLKTEVTAHHEALLVQAAGVGTLNDTLSNIRSGLDEVTASQEKLRQKIRLPCSALEKHATRLSRLQSAADVLRRTTRFVVIARRLQMQMQELDRALNLDVKPSSSRAPESSNGTRENLTRSISEDVSSEGEKERALAKAALSVSELVALLDGQSDANGPQQADSSTLDSTLEDEIPLRSVNFVINHIPAIEISQTTITNEMQKMVLSGLEDLNRSLLASSLQTAHNLRVLPNLVQSLVLDLTDAVDKRIRLAFDMTLISKDQGILYKSRVRTEPTNVTAPQWAAAIWAKLESLVEELADCCIKVYTLEKVLYLKRDALSQTNFMDEAMTLLENKPSATFWSVLARSLEKQCKSVARGSNFMQQTLSNGYPRLLRLFHDFFAKISVHTDTTYNQEKSSPETILIMRALSTFETLYLSRSGNRLNEVVAQAVSGGARAPPGASEALNVTRAIAGELDAAKFDPMLVTGVAQKAKGSLELLLARIDPMVVRDRWATSLLGPVCTPQMAQNAQLATFLYNCWVGLNKLDNEYPSSVVSALSSVKEETHSAFSRIVDPILLAIRRDLGAIVAKLHKLDLGKGIDASATGHGGASVYMKDLIEKITFIKTEVLARFTVGDANREWSTGIVKNVLKTFVLHASIAKPLGESGMLQLTSDMTELEFALSAFITEGGKRGVSLEVIGDDYRALRAMRKKLASPEHTAGVPPLIVLHHILVRSPIPLPHALHGWQESEYVRWVEEHSEMDALMLIDGVLAHWEKIHETPTPEFETSKEYLDLARAVISHFTHITLLYFLLLIIGGHILLPIVLATFALSRKVHRNPTFLSWMLTWIIYSISMCLTLYSYQNLALQPPWGLCIVQASLNYASTVLCSLGALMFVVNVSSSDFSLLYFIRVLNFM</sequence>
<keyword evidence="6" id="KW-0812">Transmembrane</keyword>
<evidence type="ECO:0000313" key="9">
    <source>
        <dbReference type="EMBL" id="KLO20384.1"/>
    </source>
</evidence>
<feature type="domain" description="Conserved oligomeric Golgi complex subunit 5 helical" evidence="8">
    <location>
        <begin position="308"/>
        <end position="511"/>
    </location>
</feature>
<keyword evidence="4 6" id="KW-0472">Membrane</keyword>
<name>A0A0H2S935_9AGAM</name>
<comment type="subcellular location">
    <subcellularLocation>
        <location evidence="1">Golgi apparatus membrane</location>
        <topology evidence="1">Peripheral membrane protein</topology>
    </subcellularLocation>
</comment>
<dbReference type="Proteomes" id="UP000053477">
    <property type="component" value="Unassembled WGS sequence"/>
</dbReference>
<keyword evidence="10" id="KW-1185">Reference proteome</keyword>
<feature type="transmembrane region" description="Helical" evidence="6">
    <location>
        <begin position="990"/>
        <end position="1018"/>
    </location>
</feature>
<dbReference type="Pfam" id="PF10392">
    <property type="entry name" value="COG5_N"/>
    <property type="match status" value="1"/>
</dbReference>
<dbReference type="STRING" id="27342.A0A0H2S935"/>
<keyword evidence="6" id="KW-1133">Transmembrane helix</keyword>
<dbReference type="InterPro" id="IPR049176">
    <property type="entry name" value="COG5_N"/>
</dbReference>
<evidence type="ECO:0000256" key="1">
    <source>
        <dbReference type="ARBA" id="ARBA00004395"/>
    </source>
</evidence>
<dbReference type="Pfam" id="PF20649">
    <property type="entry name" value="COG5_C"/>
    <property type="match status" value="1"/>
</dbReference>
<evidence type="ECO:0000256" key="5">
    <source>
        <dbReference type="SAM" id="MobiDB-lite"/>
    </source>
</evidence>
<protein>
    <recommendedName>
        <fullName evidence="2">Conserved oligomeric Golgi complex subunit 5</fullName>
    </recommendedName>
</protein>
<feature type="region of interest" description="Disordered" evidence="5">
    <location>
        <begin position="230"/>
        <end position="261"/>
    </location>
</feature>
<organism evidence="9 10">
    <name type="scientific">Schizopora paradoxa</name>
    <dbReference type="NCBI Taxonomy" id="27342"/>
    <lineage>
        <taxon>Eukaryota</taxon>
        <taxon>Fungi</taxon>
        <taxon>Dikarya</taxon>
        <taxon>Basidiomycota</taxon>
        <taxon>Agaricomycotina</taxon>
        <taxon>Agaricomycetes</taxon>
        <taxon>Hymenochaetales</taxon>
        <taxon>Schizoporaceae</taxon>
        <taxon>Schizopora</taxon>
    </lineage>
</organism>
<evidence type="ECO:0000256" key="4">
    <source>
        <dbReference type="ARBA" id="ARBA00023136"/>
    </source>
</evidence>
<dbReference type="PANTHER" id="PTHR13228:SF3">
    <property type="entry name" value="CONSERVED OLIGOMERIC GOLGI COMPLEX SUBUNIT 5"/>
    <property type="match status" value="1"/>
</dbReference>
<dbReference type="GO" id="GO:0017119">
    <property type="term" value="C:Golgi transport complex"/>
    <property type="evidence" value="ECO:0007669"/>
    <property type="project" value="InterPro"/>
</dbReference>
<dbReference type="InterPro" id="IPR048485">
    <property type="entry name" value="COG5_helical"/>
</dbReference>
<dbReference type="GO" id="GO:0000139">
    <property type="term" value="C:Golgi membrane"/>
    <property type="evidence" value="ECO:0007669"/>
    <property type="project" value="UniProtKB-SubCell"/>
</dbReference>
<gene>
    <name evidence="9" type="ORF">SCHPADRAFT_912028</name>
</gene>
<dbReference type="OrthoDB" id="18786at2759"/>
<dbReference type="AlphaFoldDB" id="A0A0H2S935"/>
<dbReference type="InParanoid" id="A0A0H2S935"/>
<dbReference type="EMBL" id="KQ085882">
    <property type="protein sequence ID" value="KLO20384.1"/>
    <property type="molecule type" value="Genomic_DNA"/>
</dbReference>
<evidence type="ECO:0000256" key="6">
    <source>
        <dbReference type="SAM" id="Phobius"/>
    </source>
</evidence>
<proteinExistence type="predicted"/>
<evidence type="ECO:0000313" key="10">
    <source>
        <dbReference type="Proteomes" id="UP000053477"/>
    </source>
</evidence>
<evidence type="ECO:0000259" key="7">
    <source>
        <dbReference type="Pfam" id="PF10392"/>
    </source>
</evidence>
<feature type="compositionally biased region" description="Polar residues" evidence="5">
    <location>
        <begin position="233"/>
        <end position="256"/>
    </location>
</feature>
<keyword evidence="3" id="KW-0333">Golgi apparatus</keyword>
<accession>A0A0H2S935</accession>
<dbReference type="InterPro" id="IPR019465">
    <property type="entry name" value="Cog5"/>
</dbReference>
<dbReference type="PANTHER" id="PTHR13228">
    <property type="entry name" value="CONSERVED OLIGOMERIC GOLGI COMPLEX COMPONENT 5"/>
    <property type="match status" value="1"/>
</dbReference>
<evidence type="ECO:0000256" key="3">
    <source>
        <dbReference type="ARBA" id="ARBA00023034"/>
    </source>
</evidence>
<evidence type="ECO:0000259" key="8">
    <source>
        <dbReference type="Pfam" id="PF20649"/>
    </source>
</evidence>
<dbReference type="GO" id="GO:0006891">
    <property type="term" value="P:intra-Golgi vesicle-mediated transport"/>
    <property type="evidence" value="ECO:0007669"/>
    <property type="project" value="InterPro"/>
</dbReference>
<feature type="domain" description="Conserved oligomeric Golgi complex subunit 5 N-terminal" evidence="7">
    <location>
        <begin position="67"/>
        <end position="216"/>
    </location>
</feature>
<feature type="transmembrane region" description="Helical" evidence="6">
    <location>
        <begin position="916"/>
        <end position="937"/>
    </location>
</feature>
<feature type="transmembrane region" description="Helical" evidence="6">
    <location>
        <begin position="949"/>
        <end position="970"/>
    </location>
</feature>
<evidence type="ECO:0000256" key="2">
    <source>
        <dbReference type="ARBA" id="ARBA00020974"/>
    </source>
</evidence>
<reference evidence="9 10" key="1">
    <citation type="submission" date="2015-04" db="EMBL/GenBank/DDBJ databases">
        <title>Complete genome sequence of Schizopora paradoxa KUC8140, a cosmopolitan wood degrader in East Asia.</title>
        <authorList>
            <consortium name="DOE Joint Genome Institute"/>
            <person name="Min B."/>
            <person name="Park H."/>
            <person name="Jang Y."/>
            <person name="Kim J.-J."/>
            <person name="Kim K.H."/>
            <person name="Pangilinan J."/>
            <person name="Lipzen A."/>
            <person name="Riley R."/>
            <person name="Grigoriev I.V."/>
            <person name="Spatafora J.W."/>
            <person name="Choi I.-G."/>
        </authorList>
    </citation>
    <scope>NUCLEOTIDE SEQUENCE [LARGE SCALE GENOMIC DNA]</scope>
    <source>
        <strain evidence="9 10">KUC8140</strain>
    </source>
</reference>